<comment type="caution">
    <text evidence="1">The sequence shown here is derived from an EMBL/GenBank/DDBJ whole genome shotgun (WGS) entry which is preliminary data.</text>
</comment>
<protein>
    <submittedName>
        <fullName evidence="1">Uncharacterized protein</fullName>
    </submittedName>
</protein>
<accession>A0A0R3LX72</accession>
<organism evidence="1 2">
    <name type="scientific">Bradyrhizobium jicamae</name>
    <dbReference type="NCBI Taxonomy" id="280332"/>
    <lineage>
        <taxon>Bacteria</taxon>
        <taxon>Pseudomonadati</taxon>
        <taxon>Pseudomonadota</taxon>
        <taxon>Alphaproteobacteria</taxon>
        <taxon>Hyphomicrobiales</taxon>
        <taxon>Nitrobacteraceae</taxon>
        <taxon>Bradyrhizobium</taxon>
    </lineage>
</organism>
<sequence length="144" mass="15412">MVISAGDPPPSTDLEGWREAIAEGRLGKFRLGAIAAAFQDLGEADKRVRQDLMKHLSGAIIGMARNGVDVNKPNGGKDIILDVHEAIVTALLDPSTADSKQLRKGFGGIVNFRVKDALARSARSNRASAEVQRVFRQIEGGASY</sequence>
<evidence type="ECO:0000313" key="2">
    <source>
        <dbReference type="Proteomes" id="UP000050863"/>
    </source>
</evidence>
<gene>
    <name evidence="1" type="ORF">CQ12_39755</name>
</gene>
<dbReference type="AlphaFoldDB" id="A0A0R3LX72"/>
<name>A0A0R3LX72_9BRAD</name>
<reference evidence="1 2" key="1">
    <citation type="submission" date="2014-03" db="EMBL/GenBank/DDBJ databases">
        <title>Bradyrhizobium valentinum sp. nov., isolated from effective nodules of Lupinus mariae-josephae, a lupine endemic of basic-lime soils in Eastern Spain.</title>
        <authorList>
            <person name="Duran D."/>
            <person name="Rey L."/>
            <person name="Navarro A."/>
            <person name="Busquets A."/>
            <person name="Imperial J."/>
            <person name="Ruiz-Argueso T."/>
        </authorList>
    </citation>
    <scope>NUCLEOTIDE SEQUENCE [LARGE SCALE GENOMIC DNA]</scope>
    <source>
        <strain evidence="1 2">PAC68</strain>
    </source>
</reference>
<dbReference type="OrthoDB" id="8446892at2"/>
<keyword evidence="2" id="KW-1185">Reference proteome</keyword>
<evidence type="ECO:0000313" key="1">
    <source>
        <dbReference type="EMBL" id="KRR12299.1"/>
    </source>
</evidence>
<dbReference type="EMBL" id="LLXZ01000037">
    <property type="protein sequence ID" value="KRR12299.1"/>
    <property type="molecule type" value="Genomic_DNA"/>
</dbReference>
<proteinExistence type="predicted"/>
<dbReference type="Proteomes" id="UP000050863">
    <property type="component" value="Unassembled WGS sequence"/>
</dbReference>
<dbReference type="RefSeq" id="WP_057834431.1">
    <property type="nucleotide sequence ID" value="NZ_LLXZ01000037.1"/>
</dbReference>